<feature type="compositionally biased region" description="Low complexity" evidence="1">
    <location>
        <begin position="203"/>
        <end position="214"/>
    </location>
</feature>
<gene>
    <name evidence="2" type="ORF">LGLO00237_LOCUS12841</name>
</gene>
<name>A0A7S4DP81_9EUKA</name>
<sequence>MAATGSAPDAAGIPVGPASGEIMRVVKMPCAQCSIAITVSRKDKRVDKGSMYKHMLNSCPGVSRDYHPLLAHFKQTKKKSVLYASDIKSADTKSVQEAGYGRLYAGLIKLLEDANEMIEDKVKLNQGVSLLTSLSSAHSAPPKHAVSKPSGKQSKQGVHALRLLQNATAVGRNDLGARWKPKDDDLDDRKTGGAGGGGGGAASGSRRSWNSWGGLHPSPPHHSNGSVHGLKDPRGGAPPVPEAPSMRHAMAPLNSTHNAGYMRARAPRGVKRDRVEWSASNKGKQQAGGGNIKRRMSDSPVYDMSDAEPTITRGDWEVLYPRNPERVVPLERFYDNGSQVCIRIVFNGKARDRLLLKWFHECSQNPFVKPHIPTDVYKSESFAEIRDRLCGDEADPRLREWLTGQLKQHRTLSAYVRLGNRRFPTDLRFDGEGHVVTVPVGENKAFVAMVQSFFDRARANMGILRCSGVECQFYIESSAFSPANEVAFVIRAGSAIPDIGAGGGWGNDLVPGKYLFHMDLGDANAVQALVSKKTPAGSPRTAANGLSHADVVVKSEAKLQRASQNQFGTGSAVSSTVPAVAMMLAVANASPSRAVNIAKLPTASAVPADATGDSSKASIRRHSNGGGAGPQLNKGGAGEGMK</sequence>
<dbReference type="AlphaFoldDB" id="A0A7S4DP81"/>
<proteinExistence type="predicted"/>
<organism evidence="2">
    <name type="scientific">Lotharella globosa</name>
    <dbReference type="NCBI Taxonomy" id="91324"/>
    <lineage>
        <taxon>Eukaryota</taxon>
        <taxon>Sar</taxon>
        <taxon>Rhizaria</taxon>
        <taxon>Cercozoa</taxon>
        <taxon>Chlorarachniophyceae</taxon>
        <taxon>Lotharella</taxon>
    </lineage>
</organism>
<feature type="region of interest" description="Disordered" evidence="1">
    <location>
        <begin position="135"/>
        <end position="156"/>
    </location>
</feature>
<feature type="compositionally biased region" description="Gly residues" evidence="1">
    <location>
        <begin position="192"/>
        <end position="202"/>
    </location>
</feature>
<protein>
    <submittedName>
        <fullName evidence="2">Uncharacterized protein</fullName>
    </submittedName>
</protein>
<evidence type="ECO:0000313" key="2">
    <source>
        <dbReference type="EMBL" id="CAE0661251.1"/>
    </source>
</evidence>
<feature type="region of interest" description="Disordered" evidence="1">
    <location>
        <begin position="604"/>
        <end position="642"/>
    </location>
</feature>
<evidence type="ECO:0000256" key="1">
    <source>
        <dbReference type="SAM" id="MobiDB-lite"/>
    </source>
</evidence>
<dbReference type="EMBL" id="HBIV01017671">
    <property type="protein sequence ID" value="CAE0661251.1"/>
    <property type="molecule type" value="Transcribed_RNA"/>
</dbReference>
<accession>A0A7S4DP81</accession>
<feature type="compositionally biased region" description="Gly residues" evidence="1">
    <location>
        <begin position="624"/>
        <end position="642"/>
    </location>
</feature>
<feature type="region of interest" description="Disordered" evidence="1">
    <location>
        <begin position="271"/>
        <end position="300"/>
    </location>
</feature>
<feature type="region of interest" description="Disordered" evidence="1">
    <location>
        <begin position="172"/>
        <end position="247"/>
    </location>
</feature>
<feature type="compositionally biased region" description="Basic and acidic residues" evidence="1">
    <location>
        <begin position="175"/>
        <end position="191"/>
    </location>
</feature>
<reference evidence="2" key="1">
    <citation type="submission" date="2021-01" db="EMBL/GenBank/DDBJ databases">
        <authorList>
            <person name="Corre E."/>
            <person name="Pelletier E."/>
            <person name="Niang G."/>
            <person name="Scheremetjew M."/>
            <person name="Finn R."/>
            <person name="Kale V."/>
            <person name="Holt S."/>
            <person name="Cochrane G."/>
            <person name="Meng A."/>
            <person name="Brown T."/>
            <person name="Cohen L."/>
        </authorList>
    </citation>
    <scope>NUCLEOTIDE SEQUENCE</scope>
    <source>
        <strain evidence="2">CCCM811</strain>
    </source>
</reference>